<proteinExistence type="predicted"/>
<accession>A0A252AX43</accession>
<dbReference type="InterPro" id="IPR002654">
    <property type="entry name" value="Glyco_trans_25"/>
</dbReference>
<dbReference type="Pfam" id="PF01755">
    <property type="entry name" value="Glyco_transf_25"/>
    <property type="match status" value="1"/>
</dbReference>
<evidence type="ECO:0000313" key="2">
    <source>
        <dbReference type="EMBL" id="OUI95878.1"/>
    </source>
</evidence>
<comment type="caution">
    <text evidence="2">The sequence shown here is derived from an EMBL/GenBank/DDBJ whole genome shotgun (WGS) entry which is preliminary data.</text>
</comment>
<sequence>MQAGLVLEANCYDAIGLAVALSHIQLWKLCLESGQPITIMEDDSVLTDDFFDIQNDLITQNPDFDIFVFGFNSDWPLEISFGNGLPKATVLFEKEKEQFLKSKSYGAPKIEAFAGCCCYTITPACAEKFLQMLLPLDGGFYPLRVFSALYGGDFTRTAWKNSGIDVAISMCLHRVNGRVCLPPIAVPHNDWADSSFDRTDHQAT</sequence>
<evidence type="ECO:0000313" key="3">
    <source>
        <dbReference type="Proteomes" id="UP000194641"/>
    </source>
</evidence>
<gene>
    <name evidence="2" type="ORF">HK17_16015</name>
</gene>
<feature type="domain" description="Glycosyl transferase family 25" evidence="1">
    <location>
        <begin position="20"/>
        <end position="133"/>
    </location>
</feature>
<evidence type="ECO:0000259" key="1">
    <source>
        <dbReference type="Pfam" id="PF01755"/>
    </source>
</evidence>
<protein>
    <recommendedName>
        <fullName evidence="1">Glycosyl transferase family 25 domain-containing protein</fullName>
    </recommendedName>
</protein>
<dbReference type="EMBL" id="JOPA01000009">
    <property type="protein sequence ID" value="OUI95878.1"/>
    <property type="molecule type" value="Genomic_DNA"/>
</dbReference>
<reference evidence="3" key="1">
    <citation type="submission" date="2014-06" db="EMBL/GenBank/DDBJ databases">
        <authorList>
            <person name="Winans N.J."/>
            <person name="Newell P.D."/>
            <person name="Douglas A.E."/>
        </authorList>
    </citation>
    <scope>NUCLEOTIDE SEQUENCE [LARGE SCALE GENOMIC DNA]</scope>
</reference>
<organism evidence="2 3">
    <name type="scientific">Acetobacter indonesiensis</name>
    <dbReference type="NCBI Taxonomy" id="104101"/>
    <lineage>
        <taxon>Bacteria</taxon>
        <taxon>Pseudomonadati</taxon>
        <taxon>Pseudomonadota</taxon>
        <taxon>Alphaproteobacteria</taxon>
        <taxon>Acetobacterales</taxon>
        <taxon>Acetobacteraceae</taxon>
        <taxon>Acetobacter</taxon>
    </lineage>
</organism>
<name>A0A252AX43_9PROT</name>
<dbReference type="AlphaFoldDB" id="A0A252AX43"/>
<dbReference type="Proteomes" id="UP000194641">
    <property type="component" value="Unassembled WGS sequence"/>
</dbReference>